<feature type="domain" description="Transcriptional regulator LacI/GalR-like sensor" evidence="4">
    <location>
        <begin position="5"/>
        <end position="68"/>
    </location>
</feature>
<accession>A0ABT0PGQ3</accession>
<evidence type="ECO:0000256" key="1">
    <source>
        <dbReference type="ARBA" id="ARBA00023015"/>
    </source>
</evidence>
<keyword evidence="6" id="KW-1185">Reference proteome</keyword>
<evidence type="ECO:0000256" key="2">
    <source>
        <dbReference type="ARBA" id="ARBA00023125"/>
    </source>
</evidence>
<dbReference type="Gene3D" id="3.40.50.2300">
    <property type="match status" value="2"/>
</dbReference>
<dbReference type="PANTHER" id="PTHR30146:SF109">
    <property type="entry name" value="HTH-TYPE TRANSCRIPTIONAL REGULATOR GALS"/>
    <property type="match status" value="1"/>
</dbReference>
<dbReference type="EMBL" id="JAMFLX010000014">
    <property type="protein sequence ID" value="MCL6270549.1"/>
    <property type="molecule type" value="Genomic_DNA"/>
</dbReference>
<keyword evidence="3" id="KW-0804">Transcription</keyword>
<organism evidence="5 6">
    <name type="scientific">Parendozoicomonas callyspongiae</name>
    <dbReference type="NCBI Taxonomy" id="2942213"/>
    <lineage>
        <taxon>Bacteria</taxon>
        <taxon>Pseudomonadati</taxon>
        <taxon>Pseudomonadota</taxon>
        <taxon>Gammaproteobacteria</taxon>
        <taxon>Oceanospirillales</taxon>
        <taxon>Endozoicomonadaceae</taxon>
        <taxon>Parendozoicomonas</taxon>
    </lineage>
</organism>
<keyword evidence="1" id="KW-0805">Transcription regulation</keyword>
<reference evidence="5 6" key="1">
    <citation type="submission" date="2022-05" db="EMBL/GenBank/DDBJ databases">
        <authorList>
            <person name="Park J.-S."/>
        </authorList>
    </citation>
    <scope>NUCLEOTIDE SEQUENCE [LARGE SCALE GENOMIC DNA]</scope>
    <source>
        <strain evidence="5 6">2012CJ34-2</strain>
    </source>
</reference>
<sequence>MTGTAAACEELGYRVGVDISIAGYGDYELGRYGKPAITTIRYETHQVGEQMAMMMLNKLEKKKFPGEKLVSDNNCRPPVRWAYCLLRKP</sequence>
<protein>
    <submittedName>
        <fullName evidence="5">Substrate-binding domain-containing protein</fullName>
    </submittedName>
</protein>
<dbReference type="InterPro" id="IPR046335">
    <property type="entry name" value="LacI/GalR-like_sensor"/>
</dbReference>
<evidence type="ECO:0000259" key="4">
    <source>
        <dbReference type="Pfam" id="PF13377"/>
    </source>
</evidence>
<dbReference type="PANTHER" id="PTHR30146">
    <property type="entry name" value="LACI-RELATED TRANSCRIPTIONAL REPRESSOR"/>
    <property type="match status" value="1"/>
</dbReference>
<dbReference type="InterPro" id="IPR028082">
    <property type="entry name" value="Peripla_BP_I"/>
</dbReference>
<name>A0ABT0PGQ3_9GAMM</name>
<comment type="caution">
    <text evidence="5">The sequence shown here is derived from an EMBL/GenBank/DDBJ whole genome shotgun (WGS) entry which is preliminary data.</text>
</comment>
<keyword evidence="2" id="KW-0238">DNA-binding</keyword>
<evidence type="ECO:0000313" key="5">
    <source>
        <dbReference type="EMBL" id="MCL6270549.1"/>
    </source>
</evidence>
<gene>
    <name evidence="5" type="ORF">M3P05_11505</name>
</gene>
<evidence type="ECO:0000256" key="3">
    <source>
        <dbReference type="ARBA" id="ARBA00023163"/>
    </source>
</evidence>
<dbReference type="SUPFAM" id="SSF53822">
    <property type="entry name" value="Periplasmic binding protein-like I"/>
    <property type="match status" value="1"/>
</dbReference>
<evidence type="ECO:0000313" key="6">
    <source>
        <dbReference type="Proteomes" id="UP001203338"/>
    </source>
</evidence>
<dbReference type="Pfam" id="PF13377">
    <property type="entry name" value="Peripla_BP_3"/>
    <property type="match status" value="1"/>
</dbReference>
<proteinExistence type="predicted"/>
<dbReference type="Proteomes" id="UP001203338">
    <property type="component" value="Unassembled WGS sequence"/>
</dbReference>